<dbReference type="EC" id="1.4.3.-" evidence="9"/>
<protein>
    <recommendedName>
        <fullName evidence="9">Amine oxidase</fullName>
        <ecNumber evidence="9">1.4.3.-</ecNumber>
    </recommendedName>
</protein>
<feature type="active site" description="Proton acceptor" evidence="7">
    <location>
        <position position="337"/>
    </location>
</feature>
<dbReference type="PROSITE" id="PS01164">
    <property type="entry name" value="COPPER_AMINE_OXID_1"/>
    <property type="match status" value="1"/>
</dbReference>
<keyword evidence="15" id="KW-1185">Reference proteome</keyword>
<dbReference type="GO" id="GO:0008131">
    <property type="term" value="F:primary methylamine oxidase activity"/>
    <property type="evidence" value="ECO:0007669"/>
    <property type="project" value="InterPro"/>
</dbReference>
<keyword evidence="3 7" id="KW-0801">TPQ</keyword>
<evidence type="ECO:0000313" key="15">
    <source>
        <dbReference type="Proteomes" id="UP001085076"/>
    </source>
</evidence>
<evidence type="ECO:0000256" key="10">
    <source>
        <dbReference type="SAM" id="SignalP"/>
    </source>
</evidence>
<dbReference type="Proteomes" id="UP001085076">
    <property type="component" value="Miscellaneous, Linkage group lg09"/>
</dbReference>
<dbReference type="SUPFAM" id="SSF49998">
    <property type="entry name" value="Amine oxidase catalytic domain"/>
    <property type="match status" value="1"/>
</dbReference>
<evidence type="ECO:0000256" key="7">
    <source>
        <dbReference type="PIRSR" id="PIRSR600269-50"/>
    </source>
</evidence>
<dbReference type="PANTHER" id="PTHR10638:SF41">
    <property type="entry name" value="AMINE OXIDASE"/>
    <property type="match status" value="1"/>
</dbReference>
<dbReference type="FunFam" id="2.70.98.20:FF:000004">
    <property type="entry name" value="Amine oxidase"/>
    <property type="match status" value="1"/>
</dbReference>
<dbReference type="Pfam" id="PF02728">
    <property type="entry name" value="Cu_amine_oxidN3"/>
    <property type="match status" value="1"/>
</dbReference>
<proteinExistence type="inferred from homology"/>
<dbReference type="InterPro" id="IPR049947">
    <property type="entry name" value="Cu_Am_Ox_Cu-bd"/>
</dbReference>
<feature type="chain" id="PRO_5039329714" description="Amine oxidase" evidence="10">
    <location>
        <begin position="25"/>
        <end position="694"/>
    </location>
</feature>
<accession>A0A9D5C0L1</accession>
<evidence type="ECO:0000256" key="8">
    <source>
        <dbReference type="PIRSR" id="PIRSR600269-51"/>
    </source>
</evidence>
<dbReference type="GO" id="GO:0005507">
    <property type="term" value="F:copper ion binding"/>
    <property type="evidence" value="ECO:0007669"/>
    <property type="project" value="InterPro"/>
</dbReference>
<dbReference type="InterPro" id="IPR049948">
    <property type="entry name" value="Cu_Am_ox_TPQ-bd"/>
</dbReference>
<dbReference type="GO" id="GO:0009308">
    <property type="term" value="P:amine metabolic process"/>
    <property type="evidence" value="ECO:0007669"/>
    <property type="project" value="UniProtKB-UniRule"/>
</dbReference>
<reference evidence="14" key="2">
    <citation type="journal article" date="2022" name="Hortic Res">
        <title>The genome of Dioscorea zingiberensis sheds light on the biosynthesis, origin and evolution of the medicinally important diosgenin saponins.</title>
        <authorList>
            <person name="Li Y."/>
            <person name="Tan C."/>
            <person name="Li Z."/>
            <person name="Guo J."/>
            <person name="Li S."/>
            <person name="Chen X."/>
            <person name="Wang C."/>
            <person name="Dai X."/>
            <person name="Yang H."/>
            <person name="Song W."/>
            <person name="Hou L."/>
            <person name="Xu J."/>
            <person name="Tong Z."/>
            <person name="Xu A."/>
            <person name="Yuan X."/>
            <person name="Wang W."/>
            <person name="Yang Q."/>
            <person name="Chen L."/>
            <person name="Sun Z."/>
            <person name="Wang K."/>
            <person name="Pan B."/>
            <person name="Chen J."/>
            <person name="Bao Y."/>
            <person name="Liu F."/>
            <person name="Qi X."/>
            <person name="Gang D.R."/>
            <person name="Wen J."/>
            <person name="Li J."/>
        </authorList>
    </citation>
    <scope>NUCLEOTIDE SEQUENCE</scope>
    <source>
        <strain evidence="14">Dzin_1.0</strain>
    </source>
</reference>
<evidence type="ECO:0000259" key="11">
    <source>
        <dbReference type="Pfam" id="PF01179"/>
    </source>
</evidence>
<dbReference type="GO" id="GO:0048038">
    <property type="term" value="F:quinone binding"/>
    <property type="evidence" value="ECO:0007669"/>
    <property type="project" value="InterPro"/>
</dbReference>
<evidence type="ECO:0000256" key="4">
    <source>
        <dbReference type="ARBA" id="ARBA00023002"/>
    </source>
</evidence>
<comment type="cofactor">
    <cofactor evidence="9">
        <name>Cu cation</name>
        <dbReference type="ChEBI" id="CHEBI:23378"/>
    </cofactor>
    <text evidence="9">Contains 1 topaquinone per subunit.</text>
</comment>
<evidence type="ECO:0000256" key="1">
    <source>
        <dbReference type="ARBA" id="ARBA00007983"/>
    </source>
</evidence>
<feature type="domain" description="Copper amine oxidase N2-terminal" evidence="12">
    <location>
        <begin position="43"/>
        <end position="129"/>
    </location>
</feature>
<keyword evidence="10" id="KW-0732">Signal</keyword>
<feature type="domain" description="Copper amine oxidase catalytic" evidence="11">
    <location>
        <begin position="260"/>
        <end position="674"/>
    </location>
</feature>
<dbReference type="InterPro" id="IPR036460">
    <property type="entry name" value="Cu_amine_oxidase_C_sf"/>
</dbReference>
<evidence type="ECO:0000256" key="6">
    <source>
        <dbReference type="ARBA" id="ARBA00023157"/>
    </source>
</evidence>
<evidence type="ECO:0000256" key="9">
    <source>
        <dbReference type="RuleBase" id="RU000672"/>
    </source>
</evidence>
<gene>
    <name evidence="14" type="ORF">J5N97_029272</name>
</gene>
<keyword evidence="2 9" id="KW-0479">Metal-binding</keyword>
<evidence type="ECO:0000259" key="13">
    <source>
        <dbReference type="Pfam" id="PF02728"/>
    </source>
</evidence>
<comment type="caution">
    <text evidence="14">The sequence shown here is derived from an EMBL/GenBank/DDBJ whole genome shotgun (WGS) entry which is preliminary data.</text>
</comment>
<dbReference type="SUPFAM" id="SSF54416">
    <property type="entry name" value="Amine oxidase N-terminal region"/>
    <property type="match status" value="2"/>
</dbReference>
<keyword evidence="6" id="KW-1015">Disulfide bond</keyword>
<keyword evidence="4 9" id="KW-0560">Oxidoreductase</keyword>
<evidence type="ECO:0000313" key="14">
    <source>
        <dbReference type="EMBL" id="KAJ0964150.1"/>
    </source>
</evidence>
<feature type="domain" description="Copper amine oxidase N3-terminal" evidence="13">
    <location>
        <begin position="137"/>
        <end position="230"/>
    </location>
</feature>
<reference evidence="14" key="1">
    <citation type="submission" date="2021-03" db="EMBL/GenBank/DDBJ databases">
        <authorList>
            <person name="Li Z."/>
            <person name="Yang C."/>
        </authorList>
    </citation>
    <scope>NUCLEOTIDE SEQUENCE</scope>
    <source>
        <strain evidence="14">Dzin_1.0</strain>
        <tissue evidence="14">Leaf</tissue>
    </source>
</reference>
<dbReference type="InterPro" id="IPR015798">
    <property type="entry name" value="Cu_amine_oxidase_C"/>
</dbReference>
<dbReference type="OrthoDB" id="5379943at2759"/>
<feature type="signal peptide" evidence="10">
    <location>
        <begin position="1"/>
        <end position="24"/>
    </location>
</feature>
<comment type="PTM">
    <text evidence="8 9">Topaquinone (TPQ) is generated by copper-dependent autoxidation of a specific tyrosyl residue.</text>
</comment>
<evidence type="ECO:0000256" key="3">
    <source>
        <dbReference type="ARBA" id="ARBA00022772"/>
    </source>
</evidence>
<sequence>MASPRLLLLLAAVLLLLSFISLNSRSSLRSLNPPPILSRSPSHPLDPLSFDEISAIRSILASYRPFAAPNPFPAIHSVSLDEPPKSVVLRWRPGDHLPARRATVTAYSPPGHTHVLSIDIASARVLHHSTPSGFPRLTTDDMNRAIIAALADTSFLRSLDSRGLSPSDVVCGPLAPGWYGPEEENHRLVKVQCFATALNFYLRPIEGLTALVDVDAARVIRISDSGPGIPISPGEDTDYRYSTQRNKPSAFSNPINPVSFEQPAGPSFDVNGHVISWAGWEFHLKPDARAGSVVSLARMRDPETGEWRSVMYKGFASELFVPYMDTSEGWYFKTYLDSGEYGFGISSMPLVRLNDCPRGAYYMDAVFAGTDGRPFVRPDLLCVFEKYEGDVVWRHAETLLTEPNIREARPKVTLVVRTAASVGNYDYIIDWEFQTDGLIRVKVSLSGMLLVKGTTYQNLSQVPEGEDLHGTLLTDNLIGVVHDHFLSFYLDMDIDGPDNSFAKLHMIKQETSPGESPRKSYMKVIRSIAKTEKDAQVKLSLYDPSEFHIINPSRISGVGNPSGYKLVPAATAASLLDLDDPPQRRGAFTNNQIWVTPYNQSEEWAGGFFVYQGRGDDNLATWSDRDRAIENKDIVLWYTLGFHHIPCQEDYPIMPVVSSSFDLKPVNFFRRNPILRAVPYTENDLPVSSARTSV</sequence>
<dbReference type="InterPro" id="IPR015800">
    <property type="entry name" value="Cu_amine_oxidase_N2"/>
</dbReference>
<name>A0A9D5C0L1_9LILI</name>
<dbReference type="Gene3D" id="3.10.450.40">
    <property type="match status" value="2"/>
</dbReference>
<dbReference type="InterPro" id="IPR015802">
    <property type="entry name" value="Cu_amine_oxidase_N3"/>
</dbReference>
<dbReference type="EMBL" id="JAGGNH010000009">
    <property type="protein sequence ID" value="KAJ0964150.1"/>
    <property type="molecule type" value="Genomic_DNA"/>
</dbReference>
<feature type="modified residue" description="2',4',5'-topaquinone" evidence="8">
    <location>
        <position position="425"/>
    </location>
</feature>
<dbReference type="Pfam" id="PF02727">
    <property type="entry name" value="Cu_amine_oxidN2"/>
    <property type="match status" value="1"/>
</dbReference>
<dbReference type="PANTHER" id="PTHR10638">
    <property type="entry name" value="COPPER AMINE OXIDASE"/>
    <property type="match status" value="1"/>
</dbReference>
<comment type="similarity">
    <text evidence="1 9">Belongs to the copper/topaquinone oxidase family.</text>
</comment>
<organism evidence="14 15">
    <name type="scientific">Dioscorea zingiberensis</name>
    <dbReference type="NCBI Taxonomy" id="325984"/>
    <lineage>
        <taxon>Eukaryota</taxon>
        <taxon>Viridiplantae</taxon>
        <taxon>Streptophyta</taxon>
        <taxon>Embryophyta</taxon>
        <taxon>Tracheophyta</taxon>
        <taxon>Spermatophyta</taxon>
        <taxon>Magnoliopsida</taxon>
        <taxon>Liliopsida</taxon>
        <taxon>Dioscoreales</taxon>
        <taxon>Dioscoreaceae</taxon>
        <taxon>Dioscorea</taxon>
    </lineage>
</organism>
<evidence type="ECO:0000256" key="5">
    <source>
        <dbReference type="ARBA" id="ARBA00023008"/>
    </source>
</evidence>
<feature type="active site" description="Schiff-base intermediate with substrate; via topaquinone" evidence="7">
    <location>
        <position position="425"/>
    </location>
</feature>
<dbReference type="Pfam" id="PF01179">
    <property type="entry name" value="Cu_amine_oxid"/>
    <property type="match status" value="1"/>
</dbReference>
<dbReference type="PROSITE" id="PS01165">
    <property type="entry name" value="COPPER_AMINE_OXID_2"/>
    <property type="match status" value="1"/>
</dbReference>
<dbReference type="InterPro" id="IPR016182">
    <property type="entry name" value="Cu_amine_oxidase_N-reg"/>
</dbReference>
<keyword evidence="5 9" id="KW-0186">Copper</keyword>
<dbReference type="AlphaFoldDB" id="A0A9D5C0L1"/>
<dbReference type="InterPro" id="IPR000269">
    <property type="entry name" value="Cu_amine_oxidase"/>
</dbReference>
<evidence type="ECO:0000259" key="12">
    <source>
        <dbReference type="Pfam" id="PF02727"/>
    </source>
</evidence>
<evidence type="ECO:0000256" key="2">
    <source>
        <dbReference type="ARBA" id="ARBA00022723"/>
    </source>
</evidence>
<dbReference type="Gene3D" id="2.70.98.20">
    <property type="entry name" value="Copper amine oxidase, catalytic domain"/>
    <property type="match status" value="1"/>
</dbReference>